<accession>F6HGG2</accession>
<keyword evidence="2" id="KW-1185">Reference proteome</keyword>
<dbReference type="PaxDb" id="29760-VIT_01s0010g00880.t01"/>
<dbReference type="Proteomes" id="UP000009183">
    <property type="component" value="Chromosome 1"/>
</dbReference>
<gene>
    <name evidence="1" type="ordered locus">VIT_01s0010g00880</name>
</gene>
<dbReference type="InParanoid" id="F6HGG2"/>
<proteinExistence type="predicted"/>
<evidence type="ECO:0000313" key="2">
    <source>
        <dbReference type="Proteomes" id="UP000009183"/>
    </source>
</evidence>
<dbReference type="EMBL" id="FN595754">
    <property type="protein sequence ID" value="CCB51163.1"/>
    <property type="molecule type" value="Genomic_DNA"/>
</dbReference>
<name>F6HGG2_VITVI</name>
<dbReference type="AlphaFoldDB" id="F6HGG2"/>
<organism evidence="1 2">
    <name type="scientific">Vitis vinifera</name>
    <name type="common">Grape</name>
    <dbReference type="NCBI Taxonomy" id="29760"/>
    <lineage>
        <taxon>Eukaryota</taxon>
        <taxon>Viridiplantae</taxon>
        <taxon>Streptophyta</taxon>
        <taxon>Embryophyta</taxon>
        <taxon>Tracheophyta</taxon>
        <taxon>Spermatophyta</taxon>
        <taxon>Magnoliopsida</taxon>
        <taxon>eudicotyledons</taxon>
        <taxon>Gunneridae</taxon>
        <taxon>Pentapetalae</taxon>
        <taxon>rosids</taxon>
        <taxon>Vitales</taxon>
        <taxon>Vitaceae</taxon>
        <taxon>Viteae</taxon>
        <taxon>Vitis</taxon>
    </lineage>
</organism>
<sequence>MIVCYIMALHSLSTIERYDKSDCFYFLYFKETPFSCQFCIRLSPTVTAASNMGKGFRN</sequence>
<dbReference type="HOGENOM" id="CLU_2982966_0_0_1"/>
<reference evidence="2" key="1">
    <citation type="journal article" date="2007" name="Nature">
        <title>The grapevine genome sequence suggests ancestral hexaploidization in major angiosperm phyla.</title>
        <authorList>
            <consortium name="The French-Italian Public Consortium for Grapevine Genome Characterization."/>
            <person name="Jaillon O."/>
            <person name="Aury J.-M."/>
            <person name="Noel B."/>
            <person name="Policriti A."/>
            <person name="Clepet C."/>
            <person name="Casagrande A."/>
            <person name="Choisne N."/>
            <person name="Aubourg S."/>
            <person name="Vitulo N."/>
            <person name="Jubin C."/>
            <person name="Vezzi A."/>
            <person name="Legeai F."/>
            <person name="Hugueney P."/>
            <person name="Dasilva C."/>
            <person name="Horner D."/>
            <person name="Mica E."/>
            <person name="Jublot D."/>
            <person name="Poulain J."/>
            <person name="Bruyere C."/>
            <person name="Billault A."/>
            <person name="Segurens B."/>
            <person name="Gouyvenoux M."/>
            <person name="Ugarte E."/>
            <person name="Cattonaro F."/>
            <person name="Anthouard V."/>
            <person name="Vico V."/>
            <person name="Del Fabbro C."/>
            <person name="Alaux M."/>
            <person name="Di Gaspero G."/>
            <person name="Dumas V."/>
            <person name="Felice N."/>
            <person name="Paillard S."/>
            <person name="Juman I."/>
            <person name="Moroldo M."/>
            <person name="Scalabrin S."/>
            <person name="Canaguier A."/>
            <person name="Le Clainche I."/>
            <person name="Malacrida G."/>
            <person name="Durand E."/>
            <person name="Pesole G."/>
            <person name="Laucou V."/>
            <person name="Chatelet P."/>
            <person name="Merdinoglu D."/>
            <person name="Delledonne M."/>
            <person name="Pezzotti M."/>
            <person name="Lecharny A."/>
            <person name="Scarpelli C."/>
            <person name="Artiguenave F."/>
            <person name="Pe M.E."/>
            <person name="Valle G."/>
            <person name="Morgante M."/>
            <person name="Caboche M."/>
            <person name="Adam-Blondon A.-F."/>
            <person name="Weissenbach J."/>
            <person name="Quetier F."/>
            <person name="Wincker P."/>
        </authorList>
    </citation>
    <scope>NUCLEOTIDE SEQUENCE [LARGE SCALE GENOMIC DNA]</scope>
    <source>
        <strain evidence="2">cv. Pinot noir / PN40024</strain>
    </source>
</reference>
<protein>
    <submittedName>
        <fullName evidence="1">Uncharacterized protein</fullName>
    </submittedName>
</protein>
<evidence type="ECO:0000313" key="1">
    <source>
        <dbReference type="EMBL" id="CCB51163.1"/>
    </source>
</evidence>